<dbReference type="EMBL" id="JANJYI010000007">
    <property type="protein sequence ID" value="KAK2642600.1"/>
    <property type="molecule type" value="Genomic_DNA"/>
</dbReference>
<dbReference type="PANTHER" id="PTHR48006:SF66">
    <property type="entry name" value="PROTEIN KINASE DOMAIN-CONTAINING PROTEIN"/>
    <property type="match status" value="1"/>
</dbReference>
<dbReference type="SUPFAM" id="SSF56112">
    <property type="entry name" value="Protein kinase-like (PK-like)"/>
    <property type="match status" value="1"/>
</dbReference>
<name>A0AAD9WUD6_9ROSI</name>
<dbReference type="InterPro" id="IPR051824">
    <property type="entry name" value="LRR_Rcpt-Like_S/T_Kinase"/>
</dbReference>
<keyword evidence="3" id="KW-1185">Reference proteome</keyword>
<sequence length="89" mass="9805">MAPEYALWGHLTEKANVYSFGVVALEISSGRHNANSRAKKECVCLLEVSIQSPYMKLEGKGLESHITLIDSIISPCRNMDIAILNISLD</sequence>
<protein>
    <recommendedName>
        <fullName evidence="4">Protein kinase domain-containing protein</fullName>
    </recommendedName>
</protein>
<dbReference type="AlphaFoldDB" id="A0AAD9WUD6"/>
<dbReference type="Gene3D" id="1.10.510.10">
    <property type="entry name" value="Transferase(Phosphotransferase) domain 1"/>
    <property type="match status" value="1"/>
</dbReference>
<dbReference type="InterPro" id="IPR011009">
    <property type="entry name" value="Kinase-like_dom_sf"/>
</dbReference>
<organism evidence="2 3">
    <name type="scientific">Dipteronia dyeriana</name>
    <dbReference type="NCBI Taxonomy" id="168575"/>
    <lineage>
        <taxon>Eukaryota</taxon>
        <taxon>Viridiplantae</taxon>
        <taxon>Streptophyta</taxon>
        <taxon>Embryophyta</taxon>
        <taxon>Tracheophyta</taxon>
        <taxon>Spermatophyta</taxon>
        <taxon>Magnoliopsida</taxon>
        <taxon>eudicotyledons</taxon>
        <taxon>Gunneridae</taxon>
        <taxon>Pentapetalae</taxon>
        <taxon>rosids</taxon>
        <taxon>malvids</taxon>
        <taxon>Sapindales</taxon>
        <taxon>Sapindaceae</taxon>
        <taxon>Hippocastanoideae</taxon>
        <taxon>Acereae</taxon>
        <taxon>Dipteronia</taxon>
    </lineage>
</organism>
<comment type="subcellular location">
    <subcellularLocation>
        <location evidence="1">Membrane</location>
        <topology evidence="1">Single-pass type I membrane protein</topology>
    </subcellularLocation>
</comment>
<dbReference type="GO" id="GO:0016020">
    <property type="term" value="C:membrane"/>
    <property type="evidence" value="ECO:0007669"/>
    <property type="project" value="UniProtKB-SubCell"/>
</dbReference>
<evidence type="ECO:0008006" key="4">
    <source>
        <dbReference type="Google" id="ProtNLM"/>
    </source>
</evidence>
<evidence type="ECO:0000256" key="1">
    <source>
        <dbReference type="ARBA" id="ARBA00004479"/>
    </source>
</evidence>
<accession>A0AAD9WUD6</accession>
<evidence type="ECO:0000313" key="2">
    <source>
        <dbReference type="EMBL" id="KAK2642600.1"/>
    </source>
</evidence>
<evidence type="ECO:0000313" key="3">
    <source>
        <dbReference type="Proteomes" id="UP001280121"/>
    </source>
</evidence>
<proteinExistence type="predicted"/>
<dbReference type="PANTHER" id="PTHR48006">
    <property type="entry name" value="LEUCINE-RICH REPEAT-CONTAINING PROTEIN DDB_G0281931-RELATED"/>
    <property type="match status" value="1"/>
</dbReference>
<reference evidence="2" key="1">
    <citation type="journal article" date="2023" name="Plant J.">
        <title>Genome sequences and population genomics provide insights into the demographic history, inbreeding, and mutation load of two 'living fossil' tree species of Dipteronia.</title>
        <authorList>
            <person name="Feng Y."/>
            <person name="Comes H.P."/>
            <person name="Chen J."/>
            <person name="Zhu S."/>
            <person name="Lu R."/>
            <person name="Zhang X."/>
            <person name="Li P."/>
            <person name="Qiu J."/>
            <person name="Olsen K.M."/>
            <person name="Qiu Y."/>
        </authorList>
    </citation>
    <scope>NUCLEOTIDE SEQUENCE</scope>
    <source>
        <strain evidence="2">KIB01</strain>
    </source>
</reference>
<dbReference type="Proteomes" id="UP001280121">
    <property type="component" value="Unassembled WGS sequence"/>
</dbReference>
<comment type="caution">
    <text evidence="2">The sequence shown here is derived from an EMBL/GenBank/DDBJ whole genome shotgun (WGS) entry which is preliminary data.</text>
</comment>
<gene>
    <name evidence="2" type="ORF">Ddye_024363</name>
</gene>